<evidence type="ECO:0000313" key="2">
    <source>
        <dbReference type="Proteomes" id="UP000297295"/>
    </source>
</evidence>
<reference evidence="1 2" key="1">
    <citation type="submission" date="2017-11" db="EMBL/GenBank/DDBJ databases">
        <title>Isolation and Characterization of Methanogenic Archaea from Saline Meromictic Lake at Siberia.</title>
        <authorList>
            <person name="Shen Y."/>
            <person name="Huang H.-H."/>
            <person name="Lai M.-C."/>
            <person name="Chen S.-C."/>
        </authorList>
    </citation>
    <scope>NUCLEOTIDE SEQUENCE [LARGE SCALE GENOMIC DNA]</scope>
    <source>
        <strain evidence="1 2">SY-01</strain>
    </source>
</reference>
<gene>
    <name evidence="1" type="ORF">CUN85_08740</name>
</gene>
<name>A0A4E0PYJ3_9EURY</name>
<dbReference type="EMBL" id="PGGK01000008">
    <property type="protein sequence ID" value="TGC08745.1"/>
    <property type="molecule type" value="Genomic_DNA"/>
</dbReference>
<sequence>MNANQILFMKRSARVGEWGFNVFGEWGLMYEKSTRAISTINMIIFNYCRQENYNNLCRTCKIVVHCLFIIYLLSNQHKKYKVTAHSAHVSGEDY</sequence>
<organism evidence="1 2">
    <name type="scientific">Methanolobus halotolerans</name>
    <dbReference type="NCBI Taxonomy" id="2052935"/>
    <lineage>
        <taxon>Archaea</taxon>
        <taxon>Methanobacteriati</taxon>
        <taxon>Methanobacteriota</taxon>
        <taxon>Stenosarchaea group</taxon>
        <taxon>Methanomicrobia</taxon>
        <taxon>Methanosarcinales</taxon>
        <taxon>Methanosarcinaceae</taxon>
        <taxon>Methanolobus</taxon>
    </lineage>
</organism>
<dbReference type="Proteomes" id="UP000297295">
    <property type="component" value="Unassembled WGS sequence"/>
</dbReference>
<evidence type="ECO:0000313" key="1">
    <source>
        <dbReference type="EMBL" id="TGC08745.1"/>
    </source>
</evidence>
<accession>A0A4E0PYJ3</accession>
<proteinExistence type="predicted"/>
<protein>
    <submittedName>
        <fullName evidence="1">Uncharacterized protein</fullName>
    </submittedName>
</protein>
<comment type="caution">
    <text evidence="1">The sequence shown here is derived from an EMBL/GenBank/DDBJ whole genome shotgun (WGS) entry which is preliminary data.</text>
</comment>
<keyword evidence="2" id="KW-1185">Reference proteome</keyword>
<dbReference type="AlphaFoldDB" id="A0A4E0PYJ3"/>